<accession>A0A4Y2ACK4</accession>
<dbReference type="Proteomes" id="UP000499080">
    <property type="component" value="Unassembled WGS sequence"/>
</dbReference>
<dbReference type="AlphaFoldDB" id="A0A4Y2ACK4"/>
<protein>
    <submittedName>
        <fullName evidence="1">Uncharacterized protein</fullName>
    </submittedName>
</protein>
<dbReference type="EMBL" id="BGPR01000012">
    <property type="protein sequence ID" value="GBL77498.1"/>
    <property type="molecule type" value="Genomic_DNA"/>
</dbReference>
<comment type="caution">
    <text evidence="1">The sequence shown here is derived from an EMBL/GenBank/DDBJ whole genome shotgun (WGS) entry which is preliminary data.</text>
</comment>
<gene>
    <name evidence="1" type="ORF">AVEN_41881_1</name>
</gene>
<organism evidence="1 2">
    <name type="scientific">Araneus ventricosus</name>
    <name type="common">Orbweaver spider</name>
    <name type="synonym">Epeira ventricosa</name>
    <dbReference type="NCBI Taxonomy" id="182803"/>
    <lineage>
        <taxon>Eukaryota</taxon>
        <taxon>Metazoa</taxon>
        <taxon>Ecdysozoa</taxon>
        <taxon>Arthropoda</taxon>
        <taxon>Chelicerata</taxon>
        <taxon>Arachnida</taxon>
        <taxon>Araneae</taxon>
        <taxon>Araneomorphae</taxon>
        <taxon>Entelegynae</taxon>
        <taxon>Araneoidea</taxon>
        <taxon>Araneidae</taxon>
        <taxon>Araneus</taxon>
    </lineage>
</organism>
<proteinExistence type="predicted"/>
<sequence>MGRAPTIHRIFLSRLKPECRPECKTGAASPDTPDVRYFKIATHTGAQATHKIGKRQNEVPLRKAATIIKRDAYVYVEEPCCVACKEVDGDMENYFSRVRRDLTRKRERLTVRGIDKLLIPFRCGCRGNRWKISCSLPLQGIRVFLGNLEFSGNYRLVVSETRFT</sequence>
<keyword evidence="2" id="KW-1185">Reference proteome</keyword>
<evidence type="ECO:0000313" key="2">
    <source>
        <dbReference type="Proteomes" id="UP000499080"/>
    </source>
</evidence>
<reference evidence="1 2" key="1">
    <citation type="journal article" date="2019" name="Sci. Rep.">
        <title>Orb-weaving spider Araneus ventricosus genome elucidates the spidroin gene catalogue.</title>
        <authorList>
            <person name="Kono N."/>
            <person name="Nakamura H."/>
            <person name="Ohtoshi R."/>
            <person name="Moran D.A.P."/>
            <person name="Shinohara A."/>
            <person name="Yoshida Y."/>
            <person name="Fujiwara M."/>
            <person name="Mori M."/>
            <person name="Tomita M."/>
            <person name="Arakawa K."/>
        </authorList>
    </citation>
    <scope>NUCLEOTIDE SEQUENCE [LARGE SCALE GENOMIC DNA]</scope>
</reference>
<name>A0A4Y2ACK4_ARAVE</name>
<evidence type="ECO:0000313" key="1">
    <source>
        <dbReference type="EMBL" id="GBL77498.1"/>
    </source>
</evidence>